<keyword evidence="4" id="KW-0472">Membrane</keyword>
<dbReference type="GO" id="GO:0016020">
    <property type="term" value="C:membrane"/>
    <property type="evidence" value="ECO:0007669"/>
    <property type="project" value="UniProtKB-SubCell"/>
</dbReference>
<reference evidence="6 7" key="1">
    <citation type="submission" date="2024-01" db="EMBL/GenBank/DDBJ databases">
        <title>Genome assemblies of Stephania.</title>
        <authorList>
            <person name="Yang L."/>
        </authorList>
    </citation>
    <scope>NUCLEOTIDE SEQUENCE [LARGE SCALE GENOMIC DNA]</scope>
    <source>
        <strain evidence="6">JXDWG</strain>
        <tissue evidence="6">Leaf</tissue>
    </source>
</reference>
<gene>
    <name evidence="6" type="ORF">Scep_013491</name>
</gene>
<name>A0AAP0JH63_9MAGN</name>
<accession>A0AAP0JH63</accession>
<dbReference type="InterPro" id="IPR051716">
    <property type="entry name" value="Plant_RL_S/T_kinase"/>
</dbReference>
<evidence type="ECO:0000313" key="7">
    <source>
        <dbReference type="Proteomes" id="UP001419268"/>
    </source>
</evidence>
<dbReference type="SUPFAM" id="SSF56112">
    <property type="entry name" value="Protein kinase-like (PK-like)"/>
    <property type="match status" value="1"/>
</dbReference>
<dbReference type="EMBL" id="JBBNAG010000005">
    <property type="protein sequence ID" value="KAK9133963.1"/>
    <property type="molecule type" value="Genomic_DNA"/>
</dbReference>
<protein>
    <submittedName>
        <fullName evidence="6">Uncharacterized protein</fullName>
    </submittedName>
</protein>
<evidence type="ECO:0000256" key="5">
    <source>
        <dbReference type="SAM" id="SignalP"/>
    </source>
</evidence>
<dbReference type="SUPFAM" id="SSF52047">
    <property type="entry name" value="RNI-like"/>
    <property type="match status" value="1"/>
</dbReference>
<keyword evidence="4" id="KW-0812">Transmembrane</keyword>
<keyword evidence="3" id="KW-0675">Receptor</keyword>
<dbReference type="InterPro" id="IPR011009">
    <property type="entry name" value="Kinase-like_dom_sf"/>
</dbReference>
<keyword evidence="7" id="KW-1185">Reference proteome</keyword>
<feature type="transmembrane region" description="Helical" evidence="4">
    <location>
        <begin position="213"/>
        <end position="234"/>
    </location>
</feature>
<dbReference type="InterPro" id="IPR032675">
    <property type="entry name" value="LRR_dom_sf"/>
</dbReference>
<evidence type="ECO:0000313" key="6">
    <source>
        <dbReference type="EMBL" id="KAK9133963.1"/>
    </source>
</evidence>
<evidence type="ECO:0000256" key="2">
    <source>
        <dbReference type="ARBA" id="ARBA00022729"/>
    </source>
</evidence>
<dbReference type="AlphaFoldDB" id="A0AAP0JH63"/>
<proteinExistence type="predicted"/>
<sequence>MASISLTLLLFSAASIYMHGVSSTSVIEDLNNLQPPPDFNTTIASKCLNNPSIRYCDHTSADIPDIFKSIIVAAHLCNESKNPGCPDSFTMIDLQNRPKTAPLYLSFSFFWKYCPVTILSIILSNNSIDGAFPFDIFQCSQMQSLDLSHNHLTGDAPIESLMSLPNLTFLNLSYNHFSEVKISDTQLFFQHFNSSSFVHSGLLPDYHKFTLKAVLLLVGFPVLVILTVGFWWFICFRRPDYLPLFLRQRHKFTSAMLKAATNGFSGRNLVANMGDLEIYRGIHKRWNRSPDRILHGKDFKRKRSRAIVTEWTDGENIDTWLSYSPTWKQRLQVVMGAVEGMCYLYEQWPEVEYDLSTSSVCLSKEGVPLISRFKVVQEDNSTHTQESKILITASLFFSTVSIDFSNSSGVSEISQFGVFLLEIMANKRRKNNIMQSITEYVDWTSTNYPENVWKVIDERLKKTGITEDQATNGIGLALMCIDRSTEQQPSLAQIADAVTMLYDSVVPATPNRTFVHSKAFLYKMTGEDCEQTLADTRKKTVEHEL</sequence>
<evidence type="ECO:0000256" key="3">
    <source>
        <dbReference type="ARBA" id="ARBA00023170"/>
    </source>
</evidence>
<organism evidence="6 7">
    <name type="scientific">Stephania cephalantha</name>
    <dbReference type="NCBI Taxonomy" id="152367"/>
    <lineage>
        <taxon>Eukaryota</taxon>
        <taxon>Viridiplantae</taxon>
        <taxon>Streptophyta</taxon>
        <taxon>Embryophyta</taxon>
        <taxon>Tracheophyta</taxon>
        <taxon>Spermatophyta</taxon>
        <taxon>Magnoliopsida</taxon>
        <taxon>Ranunculales</taxon>
        <taxon>Menispermaceae</taxon>
        <taxon>Menispermoideae</taxon>
        <taxon>Cissampelideae</taxon>
        <taxon>Stephania</taxon>
    </lineage>
</organism>
<dbReference type="PANTHER" id="PTHR48053">
    <property type="entry name" value="LEUCINE RICH REPEAT FAMILY PROTEIN, EXPRESSED"/>
    <property type="match status" value="1"/>
</dbReference>
<dbReference type="Pfam" id="PF13855">
    <property type="entry name" value="LRR_8"/>
    <property type="match status" value="1"/>
</dbReference>
<comment type="caution">
    <text evidence="6">The sequence shown here is derived from an EMBL/GenBank/DDBJ whole genome shotgun (WGS) entry which is preliminary data.</text>
</comment>
<keyword evidence="4" id="KW-1133">Transmembrane helix</keyword>
<feature type="signal peptide" evidence="5">
    <location>
        <begin position="1"/>
        <end position="23"/>
    </location>
</feature>
<dbReference type="Proteomes" id="UP001419268">
    <property type="component" value="Unassembled WGS sequence"/>
</dbReference>
<feature type="chain" id="PRO_5042869043" evidence="5">
    <location>
        <begin position="24"/>
        <end position="545"/>
    </location>
</feature>
<comment type="subcellular location">
    <subcellularLocation>
        <location evidence="1">Membrane</location>
        <topology evidence="1">Single-pass membrane protein</topology>
    </subcellularLocation>
</comment>
<dbReference type="Gene3D" id="1.10.510.10">
    <property type="entry name" value="Transferase(Phosphotransferase) domain 1"/>
    <property type="match status" value="1"/>
</dbReference>
<dbReference type="InterPro" id="IPR001611">
    <property type="entry name" value="Leu-rich_rpt"/>
</dbReference>
<evidence type="ECO:0000256" key="4">
    <source>
        <dbReference type="SAM" id="Phobius"/>
    </source>
</evidence>
<dbReference type="Gene3D" id="3.80.10.10">
    <property type="entry name" value="Ribonuclease Inhibitor"/>
    <property type="match status" value="1"/>
</dbReference>
<dbReference type="PANTHER" id="PTHR48053:SF71">
    <property type="entry name" value="LEUCINE RICH REPEAT FAMILY PROTEIN, EXPRESSED"/>
    <property type="match status" value="1"/>
</dbReference>
<keyword evidence="2 5" id="KW-0732">Signal</keyword>
<evidence type="ECO:0000256" key="1">
    <source>
        <dbReference type="ARBA" id="ARBA00004167"/>
    </source>
</evidence>
<feature type="transmembrane region" description="Helical" evidence="4">
    <location>
        <begin position="103"/>
        <end position="123"/>
    </location>
</feature>